<feature type="chain" id="PRO_5042486525" evidence="1">
    <location>
        <begin position="21"/>
        <end position="513"/>
    </location>
</feature>
<organism evidence="3 4">
    <name type="scientific">Brachyspira pilosicoli</name>
    <name type="common">Serpulina pilosicoli</name>
    <dbReference type="NCBI Taxonomy" id="52584"/>
    <lineage>
        <taxon>Bacteria</taxon>
        <taxon>Pseudomonadati</taxon>
        <taxon>Spirochaetota</taxon>
        <taxon>Spirochaetia</taxon>
        <taxon>Brachyspirales</taxon>
        <taxon>Brachyspiraceae</taxon>
        <taxon>Brachyspira</taxon>
    </lineage>
</organism>
<feature type="domain" description="Arylsulfotransferase N-terminal" evidence="2">
    <location>
        <begin position="33"/>
        <end position="98"/>
    </location>
</feature>
<proteinExistence type="predicted"/>
<evidence type="ECO:0000256" key="1">
    <source>
        <dbReference type="SAM" id="SignalP"/>
    </source>
</evidence>
<evidence type="ECO:0000259" key="2">
    <source>
        <dbReference type="Pfam" id="PF17425"/>
    </source>
</evidence>
<dbReference type="InterPro" id="IPR035391">
    <property type="entry name" value="Arylsulfotran_N"/>
</dbReference>
<protein>
    <submittedName>
        <fullName evidence="3">Aryl-sulfate sulfotransferase</fullName>
    </submittedName>
</protein>
<evidence type="ECO:0000313" key="3">
    <source>
        <dbReference type="EMBL" id="WIH94691.1"/>
    </source>
</evidence>
<dbReference type="RefSeq" id="WP_284602705.1">
    <property type="nucleotide sequence ID" value="NZ_CP098753.1"/>
</dbReference>
<dbReference type="AlphaFoldDB" id="A0AAJ6G845"/>
<reference evidence="3" key="1">
    <citation type="submission" date="2022-06" db="EMBL/GenBank/DDBJ databases">
        <title>Brachyspira pilosicoli from pigs in Switzerland.</title>
        <authorList>
            <person name="Schmitt S."/>
            <person name="Arnold M."/>
            <person name="Rossano A."/>
            <person name="Perreten V."/>
        </authorList>
    </citation>
    <scope>NUCLEOTIDE SEQUENCE</scope>
    <source>
        <strain evidence="3">MEI4028</strain>
    </source>
</reference>
<gene>
    <name evidence="3" type="ORF">NEH99_10395</name>
</gene>
<evidence type="ECO:0000313" key="4">
    <source>
        <dbReference type="Proteomes" id="UP001242021"/>
    </source>
</evidence>
<dbReference type="GO" id="GO:0004062">
    <property type="term" value="F:aryl sulfotransferase activity"/>
    <property type="evidence" value="ECO:0007669"/>
    <property type="project" value="InterPro"/>
</dbReference>
<dbReference type="InterPro" id="IPR038477">
    <property type="entry name" value="ASST_N_sf"/>
</dbReference>
<dbReference type="Proteomes" id="UP001242021">
    <property type="component" value="Chromosome"/>
</dbReference>
<dbReference type="EMBL" id="CP098754">
    <property type="protein sequence ID" value="WIH94691.1"/>
    <property type="molecule type" value="Genomic_DNA"/>
</dbReference>
<sequence length="513" mass="58372">MKKILFIVMLIISLFNISCQNNSSSSIGSIGEIVVDPYGLTPLSAVYTTETVNTAPITVKVKGLYGEPDIIHTYPAGYGTEFEIHGMFPESENTIEVNDSGRIITKNVNVGSISANGVAIQKKYDVAVNNLPEEKYPNNPELYFFSINSIVWTCSLGISPNGYVRYITIIPAPFMKLSIYNSKLLLCIYSTSMYDNKNSSIYNLLANSSIKYPEASHHDLIKINNKYVYLTYSVFGYQDKLIEMNDSGTKLKELSFEKIIKNSLDLVKYPEDDSVLKQIVFGEYIDNIYIQDGNQITIDWFHGNSLVYDSLTDILYVSSRHRGVLAIDYSEWKLIWWMADETLSTKINIGGDGVIPYNMHFKDLKSLEAYRVKGDALNDGPKNQHALFLHKNGNLGMFDNQGDELTNPNGSRYVEYKIDGEYGNWRAQKVYEYRDSSLYSRIASDVDFTGKNYGNLLLVYADPTARILEVEKNTKNILFRLNLPFQTYRVDKMPLYYDEGRVYSEDCNLKNPN</sequence>
<keyword evidence="1" id="KW-0732">Signal</keyword>
<dbReference type="Gene3D" id="2.60.40.3100">
    <property type="entry name" value="Arylsulphate sulphotransferase monomer, N-terminal domain"/>
    <property type="match status" value="1"/>
</dbReference>
<dbReference type="InterPro" id="IPR010262">
    <property type="entry name" value="Arylsulfotransferase_bact"/>
</dbReference>
<accession>A0AAJ6G845</accession>
<dbReference type="Pfam" id="PF17425">
    <property type="entry name" value="Arylsulfotran_N"/>
    <property type="match status" value="1"/>
</dbReference>
<feature type="signal peptide" evidence="1">
    <location>
        <begin position="1"/>
        <end position="20"/>
    </location>
</feature>
<dbReference type="Pfam" id="PF05935">
    <property type="entry name" value="Arylsulfotrans"/>
    <property type="match status" value="1"/>
</dbReference>
<name>A0AAJ6G845_BRAPL</name>